<sequence length="362" mass="39623">MKKKRKTGLLLTLTAVLACLTAALVLLQRYRSDQEAEKAASESAADADAAVLISAEEDQIASIRVKNSHGDYTFEKKEDRWIYRDAEDFPLQQSYLTSLAGAAAGLGGKREVSDSLENAADYGLEEPAYIFTVTDTDGNETTVCVGDENSKASVYYAYLEGGQKIYTISEELPEAGGYGLYDMIDAVSFPGITVSNINQVKMTLSDGRWMLLTREMKEEKSTEEGDESAAAAEQETVWVYTDSQDRRVETETASSVSWLQTVASIEYGSCTDYKVEGEALKEYGLDAPAELQISYSVSDTAAAEDSEDSGDAASETEIILLLGSLNEEGNYYLQQQGSSQLMSLDKETGDILMQMREKVTEQ</sequence>
<reference evidence="2 3" key="1">
    <citation type="submission" date="2019-02" db="EMBL/GenBank/DDBJ databases">
        <title>Genomic Encyclopedia of Type Strains, Phase IV (KMG-IV): sequencing the most valuable type-strain genomes for metagenomic binning, comparative biology and taxonomic classification.</title>
        <authorList>
            <person name="Goeker M."/>
        </authorList>
    </citation>
    <scope>NUCLEOTIDE SEQUENCE [LARGE SCALE GENOMIC DNA]</scope>
    <source>
        <strain evidence="2 3">DSM 29486</strain>
    </source>
</reference>
<dbReference type="Proteomes" id="UP000292927">
    <property type="component" value="Unassembled WGS sequence"/>
</dbReference>
<evidence type="ECO:0000259" key="1">
    <source>
        <dbReference type="Pfam" id="PF14238"/>
    </source>
</evidence>
<organism evidence="2 3">
    <name type="scientific">Cuneatibacter caecimuris</name>
    <dbReference type="NCBI Taxonomy" id="1796618"/>
    <lineage>
        <taxon>Bacteria</taxon>
        <taxon>Bacillati</taxon>
        <taxon>Bacillota</taxon>
        <taxon>Clostridia</taxon>
        <taxon>Lachnospirales</taxon>
        <taxon>Lachnospiraceae</taxon>
        <taxon>Cuneatibacter</taxon>
    </lineage>
</organism>
<gene>
    <name evidence="2" type="ORF">EV209_2822</name>
</gene>
<dbReference type="Pfam" id="PF14238">
    <property type="entry name" value="DUF4340"/>
    <property type="match status" value="1"/>
</dbReference>
<dbReference type="RefSeq" id="WP_130436075.1">
    <property type="nucleotide sequence ID" value="NZ_SGXF01000007.1"/>
</dbReference>
<protein>
    <submittedName>
        <fullName evidence="2">Uncharacterized protein DUF4340</fullName>
    </submittedName>
</protein>
<dbReference type="AlphaFoldDB" id="A0A4Q7NZ75"/>
<proteinExistence type="predicted"/>
<dbReference type="PROSITE" id="PS51257">
    <property type="entry name" value="PROKAR_LIPOPROTEIN"/>
    <property type="match status" value="1"/>
</dbReference>
<feature type="domain" description="DUF4340" evidence="1">
    <location>
        <begin position="81"/>
        <end position="227"/>
    </location>
</feature>
<dbReference type="OrthoDB" id="9768524at2"/>
<evidence type="ECO:0000313" key="2">
    <source>
        <dbReference type="EMBL" id="RZS92753.1"/>
    </source>
</evidence>
<name>A0A4Q7NZ75_9FIRM</name>
<comment type="caution">
    <text evidence="2">The sequence shown here is derived from an EMBL/GenBank/DDBJ whole genome shotgun (WGS) entry which is preliminary data.</text>
</comment>
<evidence type="ECO:0000313" key="3">
    <source>
        <dbReference type="Proteomes" id="UP000292927"/>
    </source>
</evidence>
<dbReference type="InterPro" id="IPR025641">
    <property type="entry name" value="DUF4340"/>
</dbReference>
<accession>A0A4Q7NZ75</accession>
<keyword evidence="3" id="KW-1185">Reference proteome</keyword>
<dbReference type="EMBL" id="SGXF01000007">
    <property type="protein sequence ID" value="RZS92753.1"/>
    <property type="molecule type" value="Genomic_DNA"/>
</dbReference>